<feature type="region of interest" description="Disordered" evidence="6">
    <location>
        <begin position="133"/>
        <end position="156"/>
    </location>
</feature>
<comment type="caution">
    <text evidence="7">The sequence shown here is derived from an EMBL/GenBank/DDBJ whole genome shotgun (WGS) entry which is preliminary data.</text>
</comment>
<sequence length="238" mass="26089">MPSLVASAPSNSTLSKKRRFQPPITGYFTTASQPVPSGTPAVSHHHHYSAATFSATPVVPAKVQSSLLSVGMRVRKSVAEGYRTHMAKTEEKVPLHAGVAQTPAAQPCSAELTPFSGSTKRPFDHDEYLVNDDGDAFSIPPSSQQSTSSYTGALGGHKRDLDFDSDMLDDKDYYPQSNTFNDESWQDNSSGVGQSRRILAVRRNMVQQPAMDLDDFEEASFLRRREEVDADYAHMDCA</sequence>
<organism evidence="7 8">
    <name type="scientific">Penicillium antarcticum</name>
    <dbReference type="NCBI Taxonomy" id="416450"/>
    <lineage>
        <taxon>Eukaryota</taxon>
        <taxon>Fungi</taxon>
        <taxon>Dikarya</taxon>
        <taxon>Ascomycota</taxon>
        <taxon>Pezizomycotina</taxon>
        <taxon>Eurotiomycetes</taxon>
        <taxon>Eurotiomycetidae</taxon>
        <taxon>Eurotiales</taxon>
        <taxon>Aspergillaceae</taxon>
        <taxon>Penicillium</taxon>
    </lineage>
</organism>
<keyword evidence="5" id="KW-0539">Nucleus</keyword>
<dbReference type="AlphaFoldDB" id="A0A1V6PZB9"/>
<accession>A0A1V6PZB9</accession>
<dbReference type="Pfam" id="PF08591">
    <property type="entry name" value="RNR_inhib"/>
    <property type="match status" value="1"/>
</dbReference>
<dbReference type="Proteomes" id="UP000191672">
    <property type="component" value="Unassembled WGS sequence"/>
</dbReference>
<keyword evidence="8" id="KW-1185">Reference proteome</keyword>
<evidence type="ECO:0000256" key="1">
    <source>
        <dbReference type="ARBA" id="ARBA00004123"/>
    </source>
</evidence>
<name>A0A1V6PZB9_9EURO</name>
<keyword evidence="4" id="KW-0963">Cytoplasm</keyword>
<evidence type="ECO:0000256" key="3">
    <source>
        <dbReference type="ARBA" id="ARBA00005459"/>
    </source>
</evidence>
<evidence type="ECO:0000313" key="8">
    <source>
        <dbReference type="Proteomes" id="UP000191672"/>
    </source>
</evidence>
<dbReference type="OrthoDB" id="4072855at2759"/>
<evidence type="ECO:0000313" key="7">
    <source>
        <dbReference type="EMBL" id="OQD82293.1"/>
    </source>
</evidence>
<dbReference type="PANTHER" id="PTHR28081:SF1">
    <property type="entry name" value="DAMAGE-REGULATED IMPORT FACILITATOR 1"/>
    <property type="match status" value="1"/>
</dbReference>
<proteinExistence type="inferred from homology"/>
<dbReference type="GO" id="GO:1990846">
    <property type="term" value="F:ribonucleoside-diphosphate reductase inhibitor activity"/>
    <property type="evidence" value="ECO:0007669"/>
    <property type="project" value="TreeGrafter"/>
</dbReference>
<gene>
    <name evidence="7" type="ORF">PENANT_c022G05217</name>
</gene>
<feature type="compositionally biased region" description="Low complexity" evidence="6">
    <location>
        <begin position="138"/>
        <end position="149"/>
    </location>
</feature>
<dbReference type="GO" id="GO:0005634">
    <property type="term" value="C:nucleus"/>
    <property type="evidence" value="ECO:0007669"/>
    <property type="project" value="UniProtKB-SubCell"/>
</dbReference>
<protein>
    <submittedName>
        <fullName evidence="7">Uncharacterized protein</fullName>
    </submittedName>
</protein>
<dbReference type="InterPro" id="IPR013900">
    <property type="entry name" value="RNR_inhibitor"/>
</dbReference>
<evidence type="ECO:0000256" key="5">
    <source>
        <dbReference type="ARBA" id="ARBA00023242"/>
    </source>
</evidence>
<evidence type="ECO:0000256" key="2">
    <source>
        <dbReference type="ARBA" id="ARBA00004496"/>
    </source>
</evidence>
<comment type="subcellular location">
    <subcellularLocation>
        <location evidence="2">Cytoplasm</location>
    </subcellularLocation>
    <subcellularLocation>
        <location evidence="1">Nucleus</location>
    </subcellularLocation>
</comment>
<evidence type="ECO:0000256" key="6">
    <source>
        <dbReference type="SAM" id="MobiDB-lite"/>
    </source>
</evidence>
<dbReference type="GO" id="GO:0005737">
    <property type="term" value="C:cytoplasm"/>
    <property type="evidence" value="ECO:0007669"/>
    <property type="project" value="UniProtKB-SubCell"/>
</dbReference>
<dbReference type="GO" id="GO:0008104">
    <property type="term" value="P:intracellular protein localization"/>
    <property type="evidence" value="ECO:0007669"/>
    <property type="project" value="TreeGrafter"/>
</dbReference>
<comment type="similarity">
    <text evidence="3">Belongs to the DIF1/spd1 family.</text>
</comment>
<evidence type="ECO:0000256" key="4">
    <source>
        <dbReference type="ARBA" id="ARBA00022490"/>
    </source>
</evidence>
<dbReference type="PANTHER" id="PTHR28081">
    <property type="entry name" value="DAMAGE-REGULATED IMPORT FACILITATOR 1-RELATED"/>
    <property type="match status" value="1"/>
</dbReference>
<dbReference type="EMBL" id="MDYN01000022">
    <property type="protein sequence ID" value="OQD82293.1"/>
    <property type="molecule type" value="Genomic_DNA"/>
</dbReference>
<reference evidence="8" key="1">
    <citation type="journal article" date="2017" name="Nat. Microbiol.">
        <title>Global analysis of biosynthetic gene clusters reveals vast potential of secondary metabolite production in Penicillium species.</title>
        <authorList>
            <person name="Nielsen J.C."/>
            <person name="Grijseels S."/>
            <person name="Prigent S."/>
            <person name="Ji B."/>
            <person name="Dainat J."/>
            <person name="Nielsen K.F."/>
            <person name="Frisvad J.C."/>
            <person name="Workman M."/>
            <person name="Nielsen J."/>
        </authorList>
    </citation>
    <scope>NUCLEOTIDE SEQUENCE [LARGE SCALE GENOMIC DNA]</scope>
    <source>
        <strain evidence="8">IBT 31811</strain>
    </source>
</reference>